<feature type="domain" description="PAS" evidence="2">
    <location>
        <begin position="403"/>
        <end position="475"/>
    </location>
</feature>
<dbReference type="SUPFAM" id="SSF55785">
    <property type="entry name" value="PYP-like sensor domain (PAS domain)"/>
    <property type="match status" value="1"/>
</dbReference>
<evidence type="ECO:0000259" key="4">
    <source>
        <dbReference type="PROSITE" id="PS50883"/>
    </source>
</evidence>
<dbReference type="InterPro" id="IPR043128">
    <property type="entry name" value="Rev_trsase/Diguanyl_cyclase"/>
</dbReference>
<dbReference type="PROSITE" id="PS50112">
    <property type="entry name" value="PAS"/>
    <property type="match status" value="1"/>
</dbReference>
<dbReference type="InterPro" id="IPR029787">
    <property type="entry name" value="Nucleotide_cyclase"/>
</dbReference>
<dbReference type="InterPro" id="IPR052155">
    <property type="entry name" value="Biofilm_reg_signaling"/>
</dbReference>
<keyword evidence="1" id="KW-1133">Transmembrane helix</keyword>
<protein>
    <submittedName>
        <fullName evidence="6">PAS domain S-box-containing protein/diguanylate cyclase (GGDEF)-like protein</fullName>
    </submittedName>
</protein>
<gene>
    <name evidence="6" type="ORF">EV666_101394</name>
</gene>
<keyword evidence="7" id="KW-1185">Reference proteome</keyword>
<dbReference type="InterPro" id="IPR001610">
    <property type="entry name" value="PAC"/>
</dbReference>
<dbReference type="Pfam" id="PF08447">
    <property type="entry name" value="PAS_3"/>
    <property type="match status" value="1"/>
</dbReference>
<dbReference type="SUPFAM" id="SSF55073">
    <property type="entry name" value="Nucleotide cyclase"/>
    <property type="match status" value="1"/>
</dbReference>
<dbReference type="Gene3D" id="3.20.20.450">
    <property type="entry name" value="EAL domain"/>
    <property type="match status" value="1"/>
</dbReference>
<evidence type="ECO:0000259" key="2">
    <source>
        <dbReference type="PROSITE" id="PS50112"/>
    </source>
</evidence>
<dbReference type="CDD" id="cd01948">
    <property type="entry name" value="EAL"/>
    <property type="match status" value="1"/>
</dbReference>
<dbReference type="SUPFAM" id="SSF141868">
    <property type="entry name" value="EAL domain-like"/>
    <property type="match status" value="1"/>
</dbReference>
<dbReference type="InterPro" id="IPR035965">
    <property type="entry name" value="PAS-like_dom_sf"/>
</dbReference>
<dbReference type="Proteomes" id="UP000294881">
    <property type="component" value="Unassembled WGS sequence"/>
</dbReference>
<feature type="transmembrane region" description="Helical" evidence="1">
    <location>
        <begin position="366"/>
        <end position="387"/>
    </location>
</feature>
<dbReference type="Pfam" id="PF00990">
    <property type="entry name" value="GGDEF"/>
    <property type="match status" value="1"/>
</dbReference>
<dbReference type="InterPro" id="IPR035919">
    <property type="entry name" value="EAL_sf"/>
</dbReference>
<dbReference type="InterPro" id="IPR000700">
    <property type="entry name" value="PAS-assoc_C"/>
</dbReference>
<dbReference type="EMBL" id="SLWL01000001">
    <property type="protein sequence ID" value="TCO16143.1"/>
    <property type="molecule type" value="Genomic_DNA"/>
</dbReference>
<dbReference type="SMART" id="SM00052">
    <property type="entry name" value="EAL"/>
    <property type="match status" value="1"/>
</dbReference>
<evidence type="ECO:0000313" key="7">
    <source>
        <dbReference type="Proteomes" id="UP000294881"/>
    </source>
</evidence>
<dbReference type="Gene3D" id="3.30.70.270">
    <property type="match status" value="1"/>
</dbReference>
<feature type="transmembrane region" description="Helical" evidence="1">
    <location>
        <begin position="285"/>
        <end position="303"/>
    </location>
</feature>
<evidence type="ECO:0000256" key="1">
    <source>
        <dbReference type="SAM" id="Phobius"/>
    </source>
</evidence>
<dbReference type="InterPro" id="IPR000160">
    <property type="entry name" value="GGDEF_dom"/>
</dbReference>
<dbReference type="PROSITE" id="PS50887">
    <property type="entry name" value="GGDEF"/>
    <property type="match status" value="1"/>
</dbReference>
<comment type="caution">
    <text evidence="6">The sequence shown here is derived from an EMBL/GenBank/DDBJ whole genome shotgun (WGS) entry which is preliminary data.</text>
</comment>
<dbReference type="SMART" id="SM00086">
    <property type="entry name" value="PAC"/>
    <property type="match status" value="1"/>
</dbReference>
<dbReference type="InterPro" id="IPR000014">
    <property type="entry name" value="PAS"/>
</dbReference>
<dbReference type="PROSITE" id="PS50883">
    <property type="entry name" value="EAL"/>
    <property type="match status" value="1"/>
</dbReference>
<dbReference type="SMART" id="SM00267">
    <property type="entry name" value="GGDEF"/>
    <property type="match status" value="1"/>
</dbReference>
<dbReference type="InterPro" id="IPR013655">
    <property type="entry name" value="PAS_fold_3"/>
</dbReference>
<keyword evidence="1" id="KW-0812">Transmembrane</keyword>
<feature type="transmembrane region" description="Helical" evidence="1">
    <location>
        <begin position="337"/>
        <end position="360"/>
    </location>
</feature>
<proteinExistence type="predicted"/>
<dbReference type="CDD" id="cd01949">
    <property type="entry name" value="GGDEF"/>
    <property type="match status" value="1"/>
</dbReference>
<dbReference type="CDD" id="cd00130">
    <property type="entry name" value="PAS"/>
    <property type="match status" value="1"/>
</dbReference>
<dbReference type="InterPro" id="IPR001633">
    <property type="entry name" value="EAL_dom"/>
</dbReference>
<evidence type="ECO:0000259" key="3">
    <source>
        <dbReference type="PROSITE" id="PS50113"/>
    </source>
</evidence>
<feature type="transmembrane region" description="Helical" evidence="1">
    <location>
        <begin position="190"/>
        <end position="211"/>
    </location>
</feature>
<evidence type="ECO:0000259" key="5">
    <source>
        <dbReference type="PROSITE" id="PS50887"/>
    </source>
</evidence>
<feature type="transmembrane region" description="Helical" evidence="1">
    <location>
        <begin position="309"/>
        <end position="330"/>
    </location>
</feature>
<dbReference type="NCBIfam" id="TIGR00229">
    <property type="entry name" value="sensory_box"/>
    <property type="match status" value="1"/>
</dbReference>
<accession>A0A4R2H0R0</accession>
<organism evidence="6 7">
    <name type="scientific">Camelimonas lactis</name>
    <dbReference type="NCBI Taxonomy" id="659006"/>
    <lineage>
        <taxon>Bacteria</taxon>
        <taxon>Pseudomonadati</taxon>
        <taxon>Pseudomonadota</taxon>
        <taxon>Alphaproteobacteria</taxon>
        <taxon>Hyphomicrobiales</taxon>
        <taxon>Chelatococcaceae</taxon>
        <taxon>Camelimonas</taxon>
    </lineage>
</organism>
<dbReference type="PANTHER" id="PTHR44757">
    <property type="entry name" value="DIGUANYLATE CYCLASE DGCP"/>
    <property type="match status" value="1"/>
</dbReference>
<feature type="domain" description="PAC" evidence="3">
    <location>
        <begin position="479"/>
        <end position="531"/>
    </location>
</feature>
<dbReference type="Pfam" id="PF00563">
    <property type="entry name" value="EAL"/>
    <property type="match status" value="1"/>
</dbReference>
<keyword evidence="1" id="KW-0472">Membrane</keyword>
<sequence>MPAKPAALLSRIGAVLAALVVLCLSVSGALAVEAVRVTPERPALDLTRIIERYRSQGDVIQISTAPGPDGIVRRIAVKARESGSRPEWIVFALTNPGDEQIDRLLVAPHYKLVGSGVVWPDLGSNRIAAITASQGMKPEREDSPDADVFAITLDPGATVTFIAELTSDRLPQVLLLDPETYKAKTNGLTLYKGIILGICGLLALFLTIVFVVKGAVIFPAAAALAWAVLAWACIDFGFIQRLFPFTIGADAIYRAGAETVLAATLLVFLFAYLNLNRWHVRYSHVTAIWLVFLGALVGLAVIDPPVASGVARISIAAIAAIGFVLVLNLAMHGYDRAVMLIPTWTLLLAWVGAAAMAVTGYLNKDIVPAVLIGGLVLVVMLIGFTVLQHAFAGGAIAQGLVSDTERRALALAGSGDVVFDWDVQTDRIAVSPELEQQLGLKRDALSGGAADWLALMHPLDRDRYRVTLDSILEQRRGRINLDFRLRSARGHYVWQRLKARPVVGSDGEVIRIVGTLADITDSKTAEERLLQDSIHDRLTGLPNRQLLVDRLNTAILLARRDEAVRPTVVVIDIDRFRTINEEAGPAAGDAVLQMVARRLARLLKPQDTLARLGGDEFAVVLFSEPELEAIRAFTEQVRAVLGTPAPLGELEAYLTGSIGIALYDPSVRSGAEEMLANAEIAATWAKRQGGDQVEAFRPMMRNERSVPLALGADLRGALERGEIKLFFHPIVRLEDRTVAGFETILRWDHPRQGRLAYEDFREIASANGLLGELFLFAVERGARELAAWQDALDVDPPLFATVALTGVHVLRADLLAQLRNLVERSGVKPGTLLIELSERHLQEDPEFMLRTLPRLRETGVGLCLSRFGSSQSPLTSLQHADIDLVKVDSSLVKARGMPARVAILRSIAAFAHDLGAEICAEGAEDESDSVELAQLGFDFAQGSVFGDPMSAYDARRLVGSTQEAA</sequence>
<dbReference type="AlphaFoldDB" id="A0A4R2H0R0"/>
<dbReference type="PANTHER" id="PTHR44757:SF2">
    <property type="entry name" value="BIOFILM ARCHITECTURE MAINTENANCE PROTEIN MBAA"/>
    <property type="match status" value="1"/>
</dbReference>
<feature type="domain" description="EAL" evidence="4">
    <location>
        <begin position="707"/>
        <end position="962"/>
    </location>
</feature>
<name>A0A4R2H0R0_9HYPH</name>
<reference evidence="6 7" key="1">
    <citation type="submission" date="2019-03" db="EMBL/GenBank/DDBJ databases">
        <title>Genomic Encyclopedia of Type Strains, Phase IV (KMG-IV): sequencing the most valuable type-strain genomes for metagenomic binning, comparative biology and taxonomic classification.</title>
        <authorList>
            <person name="Goeker M."/>
        </authorList>
    </citation>
    <scope>NUCLEOTIDE SEQUENCE [LARGE SCALE GENOMIC DNA]</scope>
    <source>
        <strain evidence="6 7">DSM 22958</strain>
    </source>
</reference>
<dbReference type="NCBIfam" id="TIGR00254">
    <property type="entry name" value="GGDEF"/>
    <property type="match status" value="1"/>
</dbReference>
<feature type="transmembrane region" description="Helical" evidence="1">
    <location>
        <begin position="251"/>
        <end position="273"/>
    </location>
</feature>
<evidence type="ECO:0000313" key="6">
    <source>
        <dbReference type="EMBL" id="TCO16143.1"/>
    </source>
</evidence>
<feature type="domain" description="GGDEF" evidence="5">
    <location>
        <begin position="564"/>
        <end position="698"/>
    </location>
</feature>
<feature type="transmembrane region" description="Helical" evidence="1">
    <location>
        <begin position="218"/>
        <end position="239"/>
    </location>
</feature>
<dbReference type="PROSITE" id="PS50113">
    <property type="entry name" value="PAC"/>
    <property type="match status" value="1"/>
</dbReference>
<dbReference type="Gene3D" id="3.30.450.20">
    <property type="entry name" value="PAS domain"/>
    <property type="match status" value="1"/>
</dbReference>
<dbReference type="SMART" id="SM00091">
    <property type="entry name" value="PAS"/>
    <property type="match status" value="1"/>
</dbReference>